<feature type="binding site" evidence="13">
    <location>
        <position position="472"/>
    </location>
    <ligand>
        <name>substrate</name>
    </ligand>
</feature>
<reference evidence="19" key="1">
    <citation type="journal article" date="2014" name="Int. J. Syst. Evol. Microbiol.">
        <title>Complete genome sequence of Corynebacterium casei LMG S-19264T (=DSM 44701T), isolated from a smear-ripened cheese.</title>
        <authorList>
            <consortium name="US DOE Joint Genome Institute (JGI-PGF)"/>
            <person name="Walter F."/>
            <person name="Albersmeier A."/>
            <person name="Kalinowski J."/>
            <person name="Ruckert C."/>
        </authorList>
    </citation>
    <scope>NUCLEOTIDE SEQUENCE</scope>
    <source>
        <strain evidence="19">CCM 8711</strain>
    </source>
</reference>
<dbReference type="GO" id="GO:0005829">
    <property type="term" value="C:cytosol"/>
    <property type="evidence" value="ECO:0007669"/>
    <property type="project" value="TreeGrafter"/>
</dbReference>
<comment type="cofactor">
    <cofactor evidence="14">
        <name>thiamine diphosphate</name>
        <dbReference type="ChEBI" id="CHEBI:58937"/>
    </cofactor>
    <text evidence="14">Binds 1 thiamine pyrophosphate per subunit. During the reaction, the substrate forms a covalent intermediate with the cofactor.</text>
</comment>
<dbReference type="NCBIfam" id="TIGR00232">
    <property type="entry name" value="tktlase_bact"/>
    <property type="match status" value="1"/>
</dbReference>
<keyword evidence="17" id="KW-0106">Calcium</keyword>
<evidence type="ECO:0000256" key="7">
    <source>
        <dbReference type="ARBA" id="ARBA00022723"/>
    </source>
</evidence>
<dbReference type="InterPro" id="IPR005475">
    <property type="entry name" value="Transketolase-like_Pyr-bd"/>
</dbReference>
<dbReference type="Pfam" id="PF02779">
    <property type="entry name" value="Transket_pyr"/>
    <property type="match status" value="1"/>
</dbReference>
<dbReference type="InterPro" id="IPR033247">
    <property type="entry name" value="Transketolase_fam"/>
</dbReference>
<comment type="cofactor">
    <cofactor evidence="17">
        <name>Mg(2+)</name>
        <dbReference type="ChEBI" id="CHEBI:18420"/>
    </cofactor>
    <cofactor evidence="17">
        <name>Ca(2+)</name>
        <dbReference type="ChEBI" id="CHEBI:29108"/>
    </cofactor>
    <cofactor evidence="17">
        <name>Mn(2+)</name>
        <dbReference type="ChEBI" id="CHEBI:29035"/>
    </cofactor>
    <cofactor evidence="17">
        <name>Co(2+)</name>
        <dbReference type="ChEBI" id="CHEBI:48828"/>
    </cofactor>
    <text evidence="17">Binds 1 Mg(2+) ion per subunit. Can also utilize other divalent metal cations, such as Ca(2+), Mn(2+) and Co(2+).</text>
</comment>
<evidence type="ECO:0000256" key="1">
    <source>
        <dbReference type="ARBA" id="ARBA00001913"/>
    </source>
</evidence>
<evidence type="ECO:0000256" key="5">
    <source>
        <dbReference type="ARBA" id="ARBA00013152"/>
    </source>
</evidence>
<dbReference type="InterPro" id="IPR005478">
    <property type="entry name" value="Transketolase_bac-like"/>
</dbReference>
<dbReference type="RefSeq" id="WP_188418745.1">
    <property type="nucleotide sequence ID" value="NZ_BMDO01000015.1"/>
</dbReference>
<sequence>MTQQNFTQTDELSVNTIRFLSVDMVQKANSGHPGLPLGAAPMAHVLWSRFLRFNPAEPKWPNRDRFVLSAGHGSALLYSLLHLYGYDLPLEELTKFRQLDSKTPGHPESTMTPGIEVTTGPLGQGFGNGVGIAMAEAHLAAMYNREGHNLIDHFTYGIVSDGDLMEGVASEAASLAGHLKLGKLIYLYDDNKISLDGPTNLAFTEDVQARFKAYDWQTLTVEDGNDMAAIEAAIKEAQADTERPTLISVKTIIGYGSPQEGTNKVHGAALGEDNVKKTKEFFGWDPEKTFYVPQEVKDYLLQSGKKGAELQSVWNDVKQSYSEHFAEEAKQFDTAFKGELPEGWDKDLPVFDPAEGLATRQASGKVLDALRKAVPFLIGGSADLASSNETPKSSDISFQPGSYQNSSIWFGVREHAMGAIMNGIDAHGGTRVYGGTFLTFSDYMRGAIRLAALTHAPVTYIFTHDSVALGEDGPTHQPVEQVTGLRTVPNLTVLRPADANETVHSWKIAMSRNKGPVALILSRQKLPTLDQNIYPSASNVEKGAYILKDSDGTPDLILIASGSEVSLILEAQEQLTAEGIKVRVVSMPSWDLFDYQDQSYRDSVLPPHIKKRVAVEAGVTLGWYKYVGLDGDVIGIDSFGDSGEGTAVMKHFGFTVENVVKRAKAVLNK</sequence>
<dbReference type="SUPFAM" id="SSF52518">
    <property type="entry name" value="Thiamin diphosphate-binding fold (THDP-binding)"/>
    <property type="match status" value="2"/>
</dbReference>
<proteinExistence type="inferred from homology"/>
<dbReference type="GO" id="GO:0009052">
    <property type="term" value="P:pentose-phosphate shunt, non-oxidative branch"/>
    <property type="evidence" value="ECO:0007669"/>
    <property type="project" value="UniProtKB-ARBA"/>
</dbReference>
<feature type="binding site" evidence="13">
    <location>
        <position position="32"/>
    </location>
    <ligand>
        <name>substrate</name>
    </ligand>
</feature>
<dbReference type="EC" id="2.2.1.1" evidence="5 11"/>
<dbReference type="InterPro" id="IPR005474">
    <property type="entry name" value="Transketolase_N"/>
</dbReference>
<dbReference type="PANTHER" id="PTHR43522:SF2">
    <property type="entry name" value="TRANSKETOLASE 1-RELATED"/>
    <property type="match status" value="1"/>
</dbReference>
<name>A0A917JDN7_9SPHI</name>
<feature type="binding site" evidence="13">
    <location>
        <position position="266"/>
    </location>
    <ligand>
        <name>substrate</name>
    </ligand>
</feature>
<organism evidence="19 20">
    <name type="scientific">Mucilaginibacter galii</name>
    <dbReference type="NCBI Taxonomy" id="2005073"/>
    <lineage>
        <taxon>Bacteria</taxon>
        <taxon>Pseudomonadati</taxon>
        <taxon>Bacteroidota</taxon>
        <taxon>Sphingobacteriia</taxon>
        <taxon>Sphingobacteriales</taxon>
        <taxon>Sphingobacteriaceae</taxon>
        <taxon>Mucilaginibacter</taxon>
    </lineage>
</organism>
<keyword evidence="6 17" id="KW-0808">Transferase</keyword>
<dbReference type="FunFam" id="3.40.50.970:FF:000003">
    <property type="entry name" value="Transketolase"/>
    <property type="match status" value="1"/>
</dbReference>
<evidence type="ECO:0000256" key="11">
    <source>
        <dbReference type="NCBIfam" id="TIGR00232"/>
    </source>
</evidence>
<protein>
    <recommendedName>
        <fullName evidence="5 11">Transketolase</fullName>
        <ecNumber evidence="5 11">2.2.1.1</ecNumber>
    </recommendedName>
</protein>
<dbReference type="Gene3D" id="3.40.50.970">
    <property type="match status" value="2"/>
</dbReference>
<feature type="binding site" evidence="13">
    <location>
        <position position="387"/>
    </location>
    <ligand>
        <name>substrate</name>
    </ligand>
</feature>
<dbReference type="Proteomes" id="UP000662074">
    <property type="component" value="Unassembled WGS sequence"/>
</dbReference>
<evidence type="ECO:0000256" key="12">
    <source>
        <dbReference type="PIRSR" id="PIRSR605478-1"/>
    </source>
</evidence>
<evidence type="ECO:0000313" key="20">
    <source>
        <dbReference type="Proteomes" id="UP000662074"/>
    </source>
</evidence>
<dbReference type="Pfam" id="PF22613">
    <property type="entry name" value="Transketolase_C_1"/>
    <property type="match status" value="1"/>
</dbReference>
<feature type="binding site" evidence="14">
    <location>
        <position position="72"/>
    </location>
    <ligand>
        <name>thiamine diphosphate</name>
        <dbReference type="ChEBI" id="CHEBI:58937"/>
    </ligand>
</feature>
<evidence type="ECO:0000256" key="15">
    <source>
        <dbReference type="PIRSR" id="PIRSR605478-4"/>
    </source>
</evidence>
<dbReference type="EMBL" id="BMDO01000015">
    <property type="protein sequence ID" value="GGI52637.1"/>
    <property type="molecule type" value="Genomic_DNA"/>
</dbReference>
<dbReference type="PROSITE" id="PS00802">
    <property type="entry name" value="TRANSKETOLASE_2"/>
    <property type="match status" value="1"/>
</dbReference>
<comment type="cofactor">
    <cofactor evidence="15">
        <name>Mg(2+)</name>
        <dbReference type="ChEBI" id="CHEBI:18420"/>
    </cofactor>
    <text evidence="15">Binds 1 Mg(2+) ion per subunit. Can also utilize other divalent metal cations, such as Ca(2+), Mn(2+) and Co(2+).</text>
</comment>
<feature type="binding site" evidence="13">
    <location>
        <position position="464"/>
    </location>
    <ligand>
        <name>substrate</name>
    </ligand>
</feature>
<accession>A0A917JDN7</accession>
<evidence type="ECO:0000256" key="4">
    <source>
        <dbReference type="ARBA" id="ARBA00011738"/>
    </source>
</evidence>
<feature type="binding site" evidence="13">
    <location>
        <position position="476"/>
    </location>
    <ligand>
        <name>substrate</name>
    </ligand>
</feature>
<feature type="binding site" evidence="14">
    <location>
        <position position="266"/>
    </location>
    <ligand>
        <name>thiamine diphosphate</name>
        <dbReference type="ChEBI" id="CHEBI:58937"/>
    </ligand>
</feature>
<comment type="catalytic activity">
    <reaction evidence="10 17">
        <text>D-sedoheptulose 7-phosphate + D-glyceraldehyde 3-phosphate = aldehydo-D-ribose 5-phosphate + D-xylulose 5-phosphate</text>
        <dbReference type="Rhea" id="RHEA:10508"/>
        <dbReference type="ChEBI" id="CHEBI:57483"/>
        <dbReference type="ChEBI" id="CHEBI:57737"/>
        <dbReference type="ChEBI" id="CHEBI:58273"/>
        <dbReference type="ChEBI" id="CHEBI:59776"/>
        <dbReference type="EC" id="2.2.1.1"/>
    </reaction>
</comment>
<dbReference type="AlphaFoldDB" id="A0A917JDN7"/>
<feature type="binding site" evidence="15">
    <location>
        <position position="191"/>
    </location>
    <ligand>
        <name>Mg(2+)</name>
        <dbReference type="ChEBI" id="CHEBI:18420"/>
    </ligand>
</feature>
<dbReference type="GO" id="GO:0004802">
    <property type="term" value="F:transketolase activity"/>
    <property type="evidence" value="ECO:0007669"/>
    <property type="project" value="UniProtKB-UniRule"/>
</dbReference>
<dbReference type="InterPro" id="IPR009014">
    <property type="entry name" value="Transketo_C/PFOR_II"/>
</dbReference>
<comment type="caution">
    <text evidence="19">The sequence shown here is derived from an EMBL/GenBank/DDBJ whole genome shotgun (WGS) entry which is preliminary data.</text>
</comment>
<dbReference type="InterPro" id="IPR029061">
    <property type="entry name" value="THDP-binding"/>
</dbReference>
<feature type="site" description="Important for catalytic activity" evidence="16">
    <location>
        <position position="32"/>
    </location>
</feature>
<feature type="domain" description="Transketolase-like pyrimidine-binding" evidence="18">
    <location>
        <begin position="357"/>
        <end position="528"/>
    </location>
</feature>
<dbReference type="PANTHER" id="PTHR43522">
    <property type="entry name" value="TRANSKETOLASE"/>
    <property type="match status" value="1"/>
</dbReference>
<feature type="active site" description="Proton donor" evidence="12">
    <location>
        <position position="414"/>
    </location>
</feature>
<feature type="site" description="Important for catalytic activity" evidence="16">
    <location>
        <position position="266"/>
    </location>
</feature>
<gene>
    <name evidence="19" type="ORF">GCM10011425_38490</name>
</gene>
<dbReference type="Gene3D" id="3.40.50.920">
    <property type="match status" value="1"/>
</dbReference>
<keyword evidence="20" id="KW-1185">Reference proteome</keyword>
<dbReference type="CDD" id="cd02012">
    <property type="entry name" value="TPP_TK"/>
    <property type="match status" value="1"/>
</dbReference>
<dbReference type="SMART" id="SM00861">
    <property type="entry name" value="Transket_pyr"/>
    <property type="match status" value="1"/>
</dbReference>
<feature type="binding site" evidence="14">
    <location>
        <position position="440"/>
    </location>
    <ligand>
        <name>thiamine diphosphate</name>
        <dbReference type="ChEBI" id="CHEBI:58937"/>
    </ligand>
</feature>
<dbReference type="FunFam" id="3.40.50.920:FF:000003">
    <property type="entry name" value="Transketolase"/>
    <property type="match status" value="1"/>
</dbReference>
<dbReference type="SUPFAM" id="SSF52922">
    <property type="entry name" value="TK C-terminal domain-like"/>
    <property type="match status" value="1"/>
</dbReference>
<comment type="subunit">
    <text evidence="4 17">Homodimer.</text>
</comment>
<evidence type="ECO:0000256" key="16">
    <source>
        <dbReference type="PIRSR" id="PIRSR605478-5"/>
    </source>
</evidence>
<comment type="similarity">
    <text evidence="3 17">Belongs to the transketolase family.</text>
</comment>
<reference evidence="19" key="2">
    <citation type="submission" date="2020-09" db="EMBL/GenBank/DDBJ databases">
        <authorList>
            <person name="Sun Q."/>
            <person name="Sedlacek I."/>
        </authorList>
    </citation>
    <scope>NUCLEOTIDE SEQUENCE</scope>
    <source>
        <strain evidence="19">CCM 8711</strain>
    </source>
</reference>
<feature type="binding site" evidence="14">
    <location>
        <begin position="120"/>
        <end position="122"/>
    </location>
    <ligand>
        <name>thiamine diphosphate</name>
        <dbReference type="ChEBI" id="CHEBI:58937"/>
    </ligand>
</feature>
<feature type="binding site" evidence="14">
    <location>
        <position position="191"/>
    </location>
    <ligand>
        <name>thiamine diphosphate</name>
        <dbReference type="ChEBI" id="CHEBI:58937"/>
    </ligand>
</feature>
<evidence type="ECO:0000256" key="9">
    <source>
        <dbReference type="ARBA" id="ARBA00023052"/>
    </source>
</evidence>
<dbReference type="InterPro" id="IPR049557">
    <property type="entry name" value="Transketolase_CS"/>
</dbReference>
<feature type="binding site" evidence="13">
    <location>
        <position position="523"/>
    </location>
    <ligand>
        <name>substrate</name>
    </ligand>
</feature>
<feature type="binding site" evidence="14">
    <location>
        <position position="162"/>
    </location>
    <ligand>
        <name>thiamine diphosphate</name>
        <dbReference type="ChEBI" id="CHEBI:58937"/>
    </ligand>
</feature>
<evidence type="ECO:0000256" key="3">
    <source>
        <dbReference type="ARBA" id="ARBA00007131"/>
    </source>
</evidence>
<evidence type="ECO:0000256" key="17">
    <source>
        <dbReference type="RuleBase" id="RU004996"/>
    </source>
</evidence>
<comment type="cofactor">
    <cofactor evidence="1">
        <name>Ca(2+)</name>
        <dbReference type="ChEBI" id="CHEBI:29108"/>
    </cofactor>
</comment>
<evidence type="ECO:0000256" key="13">
    <source>
        <dbReference type="PIRSR" id="PIRSR605478-2"/>
    </source>
</evidence>
<comment type="cofactor">
    <cofactor evidence="2">
        <name>Co(2+)</name>
        <dbReference type="ChEBI" id="CHEBI:48828"/>
    </cofactor>
</comment>
<feature type="binding site" evidence="15">
    <location>
        <position position="193"/>
    </location>
    <ligand>
        <name>Mg(2+)</name>
        <dbReference type="ChEBI" id="CHEBI:18420"/>
    </ligand>
</feature>
<evidence type="ECO:0000256" key="6">
    <source>
        <dbReference type="ARBA" id="ARBA00022679"/>
    </source>
</evidence>
<evidence type="ECO:0000259" key="18">
    <source>
        <dbReference type="SMART" id="SM00861"/>
    </source>
</evidence>
<dbReference type="Pfam" id="PF00456">
    <property type="entry name" value="Transketolase_N"/>
    <property type="match status" value="1"/>
</dbReference>
<evidence type="ECO:0000256" key="2">
    <source>
        <dbReference type="ARBA" id="ARBA00001941"/>
    </source>
</evidence>
<evidence type="ECO:0000313" key="19">
    <source>
        <dbReference type="EMBL" id="GGI52637.1"/>
    </source>
</evidence>
<keyword evidence="7 15" id="KW-0479">Metal-binding</keyword>
<dbReference type="PROSITE" id="PS00801">
    <property type="entry name" value="TRANSKETOLASE_1"/>
    <property type="match status" value="1"/>
</dbReference>
<dbReference type="InterPro" id="IPR055152">
    <property type="entry name" value="Transketolase-like_C_2"/>
</dbReference>
<dbReference type="CDD" id="cd07033">
    <property type="entry name" value="TPP_PYR_DXS_TK_like"/>
    <property type="match status" value="1"/>
</dbReference>
<keyword evidence="8 15" id="KW-0460">Magnesium</keyword>
<dbReference type="InterPro" id="IPR020826">
    <property type="entry name" value="Transketolase_BS"/>
</dbReference>
<evidence type="ECO:0000256" key="10">
    <source>
        <dbReference type="ARBA" id="ARBA00049473"/>
    </source>
</evidence>
<feature type="binding site" evidence="13">
    <location>
        <position position="360"/>
    </location>
    <ligand>
        <name>substrate</name>
    </ligand>
</feature>
<dbReference type="GO" id="GO:0046872">
    <property type="term" value="F:metal ion binding"/>
    <property type="evidence" value="ECO:0007669"/>
    <property type="project" value="UniProtKB-KW"/>
</dbReference>
<comment type="function">
    <text evidence="17">Catalyzes the transfer of a two-carbon ketol group from a ketose donor to an aldose acceptor, via a covalent intermediate with the cofactor thiamine pyrophosphate.</text>
</comment>
<evidence type="ECO:0000256" key="8">
    <source>
        <dbReference type="ARBA" id="ARBA00022842"/>
    </source>
</evidence>
<dbReference type="FunFam" id="3.40.50.970:FF:000004">
    <property type="entry name" value="Transketolase"/>
    <property type="match status" value="1"/>
</dbReference>
<keyword evidence="9 14" id="KW-0786">Thiamine pyrophosphate</keyword>
<feature type="binding site" evidence="15">
    <location>
        <position position="161"/>
    </location>
    <ligand>
        <name>Mg(2+)</name>
        <dbReference type="ChEBI" id="CHEBI:18420"/>
    </ligand>
</feature>
<evidence type="ECO:0000256" key="14">
    <source>
        <dbReference type="PIRSR" id="PIRSR605478-3"/>
    </source>
</evidence>